<evidence type="ECO:0000313" key="2">
    <source>
        <dbReference type="WBParaSite" id="RSKR_0001037300.1"/>
    </source>
</evidence>
<name>A0AC35UEK5_9BILA</name>
<dbReference type="Proteomes" id="UP000095286">
    <property type="component" value="Unplaced"/>
</dbReference>
<evidence type="ECO:0000313" key="1">
    <source>
        <dbReference type="Proteomes" id="UP000095286"/>
    </source>
</evidence>
<protein>
    <submittedName>
        <fullName evidence="2">ABC transporter domain-containing protein</fullName>
    </submittedName>
</protein>
<proteinExistence type="predicted"/>
<sequence>MDGRKDFYFDFKFFKALLRLTPKFFTKKDIWVPIMFILTTGISVGSEFLTYRTGKIPGKMYGFLMEKKSPEFWEIFWQGTLMYLANTFVITLISTSSWFLYLALRRNITNAIHQVYFKGTTAYKIINNSYGSVDNPDQRITQDIEKMCNMLATKILPSVLICPFVVAWYTRETLQTSGIYGVLTIYAYFLIGTLINKILISPLSKWSARIERCEGNYRYKHVTIRDNIEQISMYQGQEFEKVEATSSFDFLIKNQFFLMIWRTPAMFFQTFFDYYGGMLSYALNFAPVFIFGTYDKMDAGDFATALSNNSFVYIYLINSFTRLTDTAFSAGEMAGVLQRVGQLFDICERMEGSDYAKHGKSEEDMINLENITISTPNTHSIIKRLSLIVKSGERLIIQGCSGVGKSSLIRVISGVWKQDSGTISSTLSKSQISILPQKPYFPVGGLTLYQQLTFPKLSSNDYLMEDQLEKNITSLMFKLDLGNLVDLMGGLHSYPRFEFSDVLTPGEMQRLSFIRAILSSPKLLILDEATNSVSPEMEELMYNMLIEKNIEFISIGHAVSLSKFHSKQLTLFGNGEYKVKEL</sequence>
<dbReference type="WBParaSite" id="RSKR_0001037300.1">
    <property type="protein sequence ID" value="RSKR_0001037300.1"/>
    <property type="gene ID" value="RSKR_0001037300"/>
</dbReference>
<organism evidence="1 2">
    <name type="scientific">Rhabditophanes sp. KR3021</name>
    <dbReference type="NCBI Taxonomy" id="114890"/>
    <lineage>
        <taxon>Eukaryota</taxon>
        <taxon>Metazoa</taxon>
        <taxon>Ecdysozoa</taxon>
        <taxon>Nematoda</taxon>
        <taxon>Chromadorea</taxon>
        <taxon>Rhabditida</taxon>
        <taxon>Tylenchina</taxon>
        <taxon>Panagrolaimomorpha</taxon>
        <taxon>Strongyloidoidea</taxon>
        <taxon>Alloionematidae</taxon>
        <taxon>Rhabditophanes</taxon>
    </lineage>
</organism>
<accession>A0AC35UEK5</accession>
<reference evidence="2" key="1">
    <citation type="submission" date="2016-11" db="UniProtKB">
        <authorList>
            <consortium name="WormBaseParasite"/>
        </authorList>
    </citation>
    <scope>IDENTIFICATION</scope>
    <source>
        <strain evidence="2">KR3021</strain>
    </source>
</reference>